<dbReference type="AlphaFoldDB" id="A0A316EAR7"/>
<accession>A0A316EAR7</accession>
<comment type="caution">
    <text evidence="1">The sequence shown here is derived from an EMBL/GenBank/DDBJ whole genome shotgun (WGS) entry which is preliminary data.</text>
</comment>
<dbReference type="Proteomes" id="UP000245489">
    <property type="component" value="Unassembled WGS sequence"/>
</dbReference>
<dbReference type="RefSeq" id="WP_109742056.1">
    <property type="nucleotide sequence ID" value="NZ_QGGO01000005.1"/>
</dbReference>
<proteinExistence type="predicted"/>
<sequence>MKKINILLLSFIIFTACQKNKVAEQQADSVKVESIAKVDTMAKSVNADSSDIAKKWLVSTIEDAFKNNMGEYDKFCTKKYAEYKSDATGVGMDGGLTEKAFKKKWSKDYDTKYSGMGIGFMINAQDWNTIKVTDVQLKNKLENGGYFFKIVVEDIEAKAKNNREVKVIRSSKSFLIDDVLEYN</sequence>
<protein>
    <submittedName>
        <fullName evidence="1">Uncharacterized protein</fullName>
    </submittedName>
</protein>
<gene>
    <name evidence="1" type="ORF">LV89_01298</name>
</gene>
<evidence type="ECO:0000313" key="1">
    <source>
        <dbReference type="EMBL" id="PWK27891.1"/>
    </source>
</evidence>
<reference evidence="1 2" key="1">
    <citation type="submission" date="2018-05" db="EMBL/GenBank/DDBJ databases">
        <title>Genomic Encyclopedia of Archaeal and Bacterial Type Strains, Phase II (KMG-II): from individual species to whole genera.</title>
        <authorList>
            <person name="Goeker M."/>
        </authorList>
    </citation>
    <scope>NUCLEOTIDE SEQUENCE [LARGE SCALE GENOMIC DNA]</scope>
    <source>
        <strain evidence="1 2">DSM 22214</strain>
    </source>
</reference>
<dbReference type="PROSITE" id="PS51257">
    <property type="entry name" value="PROKAR_LIPOPROTEIN"/>
    <property type="match status" value="1"/>
</dbReference>
<dbReference type="EMBL" id="QGGO01000005">
    <property type="protein sequence ID" value="PWK27891.1"/>
    <property type="molecule type" value="Genomic_DNA"/>
</dbReference>
<name>A0A316EAR7_9BACT</name>
<organism evidence="1 2">
    <name type="scientific">Arcicella aurantiaca</name>
    <dbReference type="NCBI Taxonomy" id="591202"/>
    <lineage>
        <taxon>Bacteria</taxon>
        <taxon>Pseudomonadati</taxon>
        <taxon>Bacteroidota</taxon>
        <taxon>Cytophagia</taxon>
        <taxon>Cytophagales</taxon>
        <taxon>Flectobacillaceae</taxon>
        <taxon>Arcicella</taxon>
    </lineage>
</organism>
<keyword evidence="2" id="KW-1185">Reference proteome</keyword>
<dbReference type="OrthoDB" id="763376at2"/>
<evidence type="ECO:0000313" key="2">
    <source>
        <dbReference type="Proteomes" id="UP000245489"/>
    </source>
</evidence>